<dbReference type="AlphaFoldDB" id="A0A0M3JC22"/>
<evidence type="ECO:0000313" key="6">
    <source>
        <dbReference type="Proteomes" id="UP000267096"/>
    </source>
</evidence>
<evidence type="ECO:0000313" key="5">
    <source>
        <dbReference type="EMBL" id="VDK24778.1"/>
    </source>
</evidence>
<dbReference type="OrthoDB" id="10259640at2759"/>
<organism evidence="7">
    <name type="scientific">Anisakis simplex</name>
    <name type="common">Herring worm</name>
    <dbReference type="NCBI Taxonomy" id="6269"/>
    <lineage>
        <taxon>Eukaryota</taxon>
        <taxon>Metazoa</taxon>
        <taxon>Ecdysozoa</taxon>
        <taxon>Nematoda</taxon>
        <taxon>Chromadorea</taxon>
        <taxon>Rhabditida</taxon>
        <taxon>Spirurina</taxon>
        <taxon>Ascaridomorpha</taxon>
        <taxon>Ascaridoidea</taxon>
        <taxon>Anisakidae</taxon>
        <taxon>Anisakis</taxon>
        <taxon>Anisakis simplex complex</taxon>
    </lineage>
</organism>
<feature type="domain" description="ATP-dependent rRNA helicase SPB4-like C-terminal extension" evidence="4">
    <location>
        <begin position="3"/>
        <end position="66"/>
    </location>
</feature>
<dbReference type="Pfam" id="PF13959">
    <property type="entry name" value="CTE_SPB4"/>
    <property type="match status" value="1"/>
</dbReference>
<dbReference type="GO" id="GO:0004386">
    <property type="term" value="F:helicase activity"/>
    <property type="evidence" value="ECO:0007669"/>
    <property type="project" value="UniProtKB-KW"/>
</dbReference>
<dbReference type="InterPro" id="IPR025313">
    <property type="entry name" value="SPB4-like_CTE"/>
</dbReference>
<reference evidence="7" key="1">
    <citation type="submission" date="2017-02" db="UniProtKB">
        <authorList>
            <consortium name="WormBaseParasite"/>
        </authorList>
    </citation>
    <scope>IDENTIFICATION</scope>
</reference>
<feature type="compositionally biased region" description="Basic and acidic residues" evidence="3">
    <location>
        <begin position="90"/>
        <end position="106"/>
    </location>
</feature>
<sequence>MLDIHNKLQSTIAQFQNLREFAQRSFVAYIRSIYLMANKDVFDVQSIDCKALAESYGLAVVPRVRFLARAGVIGKQNESRSDWNPSEESEMGRVAEDGVGEKKKEKTASELLEMILKSAKNRKEQVKTENAETERDQQQLSGESDGGGDGMEEEATEGD</sequence>
<dbReference type="EMBL" id="UYRR01009223">
    <property type="protein sequence ID" value="VDK24778.1"/>
    <property type="molecule type" value="Genomic_DNA"/>
</dbReference>
<dbReference type="GO" id="GO:0016787">
    <property type="term" value="F:hydrolase activity"/>
    <property type="evidence" value="ECO:0007669"/>
    <property type="project" value="UniProtKB-KW"/>
</dbReference>
<dbReference type="SMART" id="SM01178">
    <property type="entry name" value="DUF4217"/>
    <property type="match status" value="1"/>
</dbReference>
<reference evidence="5 6" key="2">
    <citation type="submission" date="2018-11" db="EMBL/GenBank/DDBJ databases">
        <authorList>
            <consortium name="Pathogen Informatics"/>
        </authorList>
    </citation>
    <scope>NUCLEOTIDE SEQUENCE [LARGE SCALE GENOMIC DNA]</scope>
</reference>
<evidence type="ECO:0000259" key="4">
    <source>
        <dbReference type="SMART" id="SM01178"/>
    </source>
</evidence>
<dbReference type="WBParaSite" id="ASIM_0000515201-mRNA-1">
    <property type="protein sequence ID" value="ASIM_0000515201-mRNA-1"/>
    <property type="gene ID" value="ASIM_0000515201"/>
</dbReference>
<feature type="compositionally biased region" description="Acidic residues" evidence="3">
    <location>
        <begin position="150"/>
        <end position="159"/>
    </location>
</feature>
<gene>
    <name evidence="5" type="ORF">ASIM_LOCUS4956</name>
</gene>
<keyword evidence="2" id="KW-0067">ATP-binding</keyword>
<feature type="compositionally biased region" description="Basic and acidic residues" evidence="3">
    <location>
        <begin position="121"/>
        <end position="137"/>
    </location>
</feature>
<evidence type="ECO:0000313" key="7">
    <source>
        <dbReference type="WBParaSite" id="ASIM_0000515201-mRNA-1"/>
    </source>
</evidence>
<evidence type="ECO:0000256" key="2">
    <source>
        <dbReference type="ARBA" id="ARBA00022806"/>
    </source>
</evidence>
<dbReference type="Proteomes" id="UP000267096">
    <property type="component" value="Unassembled WGS sequence"/>
</dbReference>
<feature type="region of interest" description="Disordered" evidence="3">
    <location>
        <begin position="119"/>
        <end position="159"/>
    </location>
</feature>
<evidence type="ECO:0000256" key="1">
    <source>
        <dbReference type="ARBA" id="ARBA00022801"/>
    </source>
</evidence>
<evidence type="ECO:0000256" key="3">
    <source>
        <dbReference type="SAM" id="MobiDB-lite"/>
    </source>
</evidence>
<protein>
    <submittedName>
        <fullName evidence="7">DUF4217 domain-containing protein</fullName>
    </submittedName>
</protein>
<keyword evidence="2" id="KW-0347">Helicase</keyword>
<keyword evidence="6" id="KW-1185">Reference proteome</keyword>
<keyword evidence="2" id="KW-0547">Nucleotide-binding</keyword>
<proteinExistence type="predicted"/>
<feature type="region of interest" description="Disordered" evidence="3">
    <location>
        <begin position="75"/>
        <end position="106"/>
    </location>
</feature>
<accession>A0A0M3JC22</accession>
<keyword evidence="1" id="KW-0378">Hydrolase</keyword>
<name>A0A0M3JC22_ANISI</name>